<organism evidence="1 2">
    <name type="scientific">Vitis vinifera</name>
    <name type="common">Grape</name>
    <dbReference type="NCBI Taxonomy" id="29760"/>
    <lineage>
        <taxon>Eukaryota</taxon>
        <taxon>Viridiplantae</taxon>
        <taxon>Streptophyta</taxon>
        <taxon>Embryophyta</taxon>
        <taxon>Tracheophyta</taxon>
        <taxon>Spermatophyta</taxon>
        <taxon>Magnoliopsida</taxon>
        <taxon>eudicotyledons</taxon>
        <taxon>Gunneridae</taxon>
        <taxon>Pentapetalae</taxon>
        <taxon>rosids</taxon>
        <taxon>Vitales</taxon>
        <taxon>Vitaceae</taxon>
        <taxon>Viteae</taxon>
        <taxon>Vitis</taxon>
    </lineage>
</organism>
<keyword evidence="2" id="KW-1185">Reference proteome</keyword>
<gene>
    <name evidence="1" type="ordered locus">VIT_03s0063g01300</name>
</gene>
<dbReference type="HOGENOM" id="CLU_2872220_0_0_1"/>
<accession>D7TPR4</accession>
<proteinExistence type="predicted"/>
<dbReference type="Proteomes" id="UP000009183">
    <property type="component" value="Chromosome 3"/>
</dbReference>
<sequence>MEAIGSLDVVPKGKHTGVVRSVLPMSNKHIDTTQSQGIFGLGVLASTYVDFVDAVWLFEIFIVM</sequence>
<dbReference type="PaxDb" id="29760-VIT_03s0063g01300.t01"/>
<name>D7TPR4_VITVI</name>
<dbReference type="AlphaFoldDB" id="D7TPR4"/>
<dbReference type="EMBL" id="FN596006">
    <property type="protein sequence ID" value="CBI32487.3"/>
    <property type="molecule type" value="Genomic_DNA"/>
</dbReference>
<reference evidence="2" key="1">
    <citation type="journal article" date="2007" name="Nature">
        <title>The grapevine genome sequence suggests ancestral hexaploidization in major angiosperm phyla.</title>
        <authorList>
            <consortium name="The French-Italian Public Consortium for Grapevine Genome Characterization."/>
            <person name="Jaillon O."/>
            <person name="Aury J.-M."/>
            <person name="Noel B."/>
            <person name="Policriti A."/>
            <person name="Clepet C."/>
            <person name="Casagrande A."/>
            <person name="Choisne N."/>
            <person name="Aubourg S."/>
            <person name="Vitulo N."/>
            <person name="Jubin C."/>
            <person name="Vezzi A."/>
            <person name="Legeai F."/>
            <person name="Hugueney P."/>
            <person name="Dasilva C."/>
            <person name="Horner D."/>
            <person name="Mica E."/>
            <person name="Jublot D."/>
            <person name="Poulain J."/>
            <person name="Bruyere C."/>
            <person name="Billault A."/>
            <person name="Segurens B."/>
            <person name="Gouyvenoux M."/>
            <person name="Ugarte E."/>
            <person name="Cattonaro F."/>
            <person name="Anthouard V."/>
            <person name="Vico V."/>
            <person name="Del Fabbro C."/>
            <person name="Alaux M."/>
            <person name="Di Gaspero G."/>
            <person name="Dumas V."/>
            <person name="Felice N."/>
            <person name="Paillard S."/>
            <person name="Juman I."/>
            <person name="Moroldo M."/>
            <person name="Scalabrin S."/>
            <person name="Canaguier A."/>
            <person name="Le Clainche I."/>
            <person name="Malacrida G."/>
            <person name="Durand E."/>
            <person name="Pesole G."/>
            <person name="Laucou V."/>
            <person name="Chatelet P."/>
            <person name="Merdinoglu D."/>
            <person name="Delledonne M."/>
            <person name="Pezzotti M."/>
            <person name="Lecharny A."/>
            <person name="Scarpelli C."/>
            <person name="Artiguenave F."/>
            <person name="Pe M.E."/>
            <person name="Valle G."/>
            <person name="Morgante M."/>
            <person name="Caboche M."/>
            <person name="Adam-Blondon A.-F."/>
            <person name="Weissenbach J."/>
            <person name="Quetier F."/>
            <person name="Wincker P."/>
        </authorList>
    </citation>
    <scope>NUCLEOTIDE SEQUENCE [LARGE SCALE GENOMIC DNA]</scope>
    <source>
        <strain evidence="2">cv. Pinot noir / PN40024</strain>
    </source>
</reference>
<protein>
    <submittedName>
        <fullName evidence="1">Uncharacterized protein</fullName>
    </submittedName>
</protein>
<evidence type="ECO:0000313" key="2">
    <source>
        <dbReference type="Proteomes" id="UP000009183"/>
    </source>
</evidence>
<dbReference type="InParanoid" id="D7TPR4"/>
<evidence type="ECO:0000313" key="1">
    <source>
        <dbReference type="EMBL" id="CBI32487.3"/>
    </source>
</evidence>